<reference evidence="2 3" key="1">
    <citation type="submission" date="2024-05" db="EMBL/GenBank/DDBJ databases">
        <authorList>
            <person name="Wallberg A."/>
        </authorList>
    </citation>
    <scope>NUCLEOTIDE SEQUENCE [LARGE SCALE GENOMIC DNA]</scope>
</reference>
<proteinExistence type="predicted"/>
<dbReference type="AlphaFoldDB" id="A0AAV2QCD8"/>
<sequence length="136" mass="15137">MTESETAGKVRKYVYLKIAQTATCLLLFAIGLFFIWVGTDDDGGYESLDDEEFFDQIYVHIFTWTLLLSAVLAGVAAIILHRGNKNADAGTLKTFLCVGCLTYSLFDKCGGGFPLVRQRIEEIEQGEPLMEENVKV</sequence>
<feature type="transmembrane region" description="Helical" evidence="1">
    <location>
        <begin position="57"/>
        <end position="80"/>
    </location>
</feature>
<protein>
    <submittedName>
        <fullName evidence="2">Uncharacterized protein</fullName>
    </submittedName>
</protein>
<keyword evidence="3" id="KW-1185">Reference proteome</keyword>
<comment type="caution">
    <text evidence="2">The sequence shown here is derived from an EMBL/GenBank/DDBJ whole genome shotgun (WGS) entry which is preliminary data.</text>
</comment>
<accession>A0AAV2QCD8</accession>
<evidence type="ECO:0000313" key="2">
    <source>
        <dbReference type="EMBL" id="CAL4080315.1"/>
    </source>
</evidence>
<feature type="transmembrane region" description="Helical" evidence="1">
    <location>
        <begin position="14"/>
        <end position="37"/>
    </location>
</feature>
<keyword evidence="1" id="KW-0812">Transmembrane</keyword>
<evidence type="ECO:0000256" key="1">
    <source>
        <dbReference type="SAM" id="Phobius"/>
    </source>
</evidence>
<keyword evidence="1" id="KW-1133">Transmembrane helix</keyword>
<dbReference type="EMBL" id="CAXKWB010005878">
    <property type="protein sequence ID" value="CAL4080315.1"/>
    <property type="molecule type" value="Genomic_DNA"/>
</dbReference>
<gene>
    <name evidence="2" type="ORF">MNOR_LOCUS11241</name>
</gene>
<evidence type="ECO:0000313" key="3">
    <source>
        <dbReference type="Proteomes" id="UP001497623"/>
    </source>
</evidence>
<dbReference type="Proteomes" id="UP001497623">
    <property type="component" value="Unassembled WGS sequence"/>
</dbReference>
<organism evidence="2 3">
    <name type="scientific">Meganyctiphanes norvegica</name>
    <name type="common">Northern krill</name>
    <name type="synonym">Thysanopoda norvegica</name>
    <dbReference type="NCBI Taxonomy" id="48144"/>
    <lineage>
        <taxon>Eukaryota</taxon>
        <taxon>Metazoa</taxon>
        <taxon>Ecdysozoa</taxon>
        <taxon>Arthropoda</taxon>
        <taxon>Crustacea</taxon>
        <taxon>Multicrustacea</taxon>
        <taxon>Malacostraca</taxon>
        <taxon>Eumalacostraca</taxon>
        <taxon>Eucarida</taxon>
        <taxon>Euphausiacea</taxon>
        <taxon>Euphausiidae</taxon>
        <taxon>Meganyctiphanes</taxon>
    </lineage>
</organism>
<keyword evidence="1" id="KW-0472">Membrane</keyword>
<name>A0AAV2QCD8_MEGNR</name>